<dbReference type="GO" id="GO:0016020">
    <property type="term" value="C:membrane"/>
    <property type="evidence" value="ECO:0007669"/>
    <property type="project" value="InterPro"/>
</dbReference>
<dbReference type="EMBL" id="BMJS01000009">
    <property type="protein sequence ID" value="GGF95565.1"/>
    <property type="molecule type" value="Genomic_DNA"/>
</dbReference>
<feature type="transmembrane region" description="Helical" evidence="16">
    <location>
        <begin position="228"/>
        <end position="245"/>
    </location>
</feature>
<dbReference type="InterPro" id="IPR000462">
    <property type="entry name" value="CDP-OH_P_trans"/>
</dbReference>
<feature type="transmembrane region" description="Helical" evidence="16">
    <location>
        <begin position="107"/>
        <end position="128"/>
    </location>
</feature>
<keyword evidence="8 16" id="KW-0812">Transmembrane</keyword>
<keyword evidence="9 16" id="KW-1133">Transmembrane helix</keyword>
<feature type="transmembrane region" description="Helical" evidence="16">
    <location>
        <begin position="171"/>
        <end position="193"/>
    </location>
</feature>
<feature type="transmembrane region" description="Helical" evidence="16">
    <location>
        <begin position="44"/>
        <end position="61"/>
    </location>
</feature>
<evidence type="ECO:0000256" key="10">
    <source>
        <dbReference type="ARBA" id="ARBA00023098"/>
    </source>
</evidence>
<dbReference type="GO" id="GO:0008654">
    <property type="term" value="P:phospholipid biosynthetic process"/>
    <property type="evidence" value="ECO:0007669"/>
    <property type="project" value="UniProtKB-KW"/>
</dbReference>
<keyword evidence="18" id="KW-1185">Reference proteome</keyword>
<dbReference type="RefSeq" id="WP_117002216.1">
    <property type="nucleotide sequence ID" value="NZ_BMJS01000009.1"/>
</dbReference>
<sequence length="254" mass="28113">MKDDQSLDKQVTQRSKSIYILPNLFTSASLFAGFYSIIAAFNSHFVLASVCIYIAAIMDSLDGRVARLTNTQSAFGAEYDSLADIVSFGVAPALIIYFWAVKHLGQFGWAVAFIYLACVGLRLARFNTQLDDNTPESKRYFTGLPCPASAATIAGFVWFCNTLGHTSAEGWVTFFATIITLYLSAMMVSNIKFRSFKDYDLKGKVVFTQTVFVVFIIAIIFIDPSVTLFVIFMIYALSGSIARVFKGKQTAQVK</sequence>
<dbReference type="EC" id="2.7.8.8" evidence="4"/>
<feature type="transmembrane region" description="Helical" evidence="16">
    <location>
        <begin position="20"/>
        <end position="38"/>
    </location>
</feature>
<dbReference type="InterPro" id="IPR048254">
    <property type="entry name" value="CDP_ALCOHOL_P_TRANSF_CS"/>
</dbReference>
<keyword evidence="13" id="KW-1208">Phospholipid metabolism</keyword>
<feature type="transmembrane region" description="Helical" evidence="16">
    <location>
        <begin position="82"/>
        <end position="101"/>
    </location>
</feature>
<dbReference type="Pfam" id="PF01066">
    <property type="entry name" value="CDP-OH_P_transf"/>
    <property type="match status" value="1"/>
</dbReference>
<evidence type="ECO:0000256" key="16">
    <source>
        <dbReference type="SAM" id="Phobius"/>
    </source>
</evidence>
<evidence type="ECO:0000256" key="2">
    <source>
        <dbReference type="ARBA" id="ARBA00004127"/>
    </source>
</evidence>
<keyword evidence="10" id="KW-0443">Lipid metabolism</keyword>
<keyword evidence="11 16" id="KW-0472">Membrane</keyword>
<dbReference type="InterPro" id="IPR004533">
    <property type="entry name" value="CDP-diaglyc--ser_O-PTrfase"/>
</dbReference>
<comment type="caution">
    <text evidence="17">The sequence shown here is derived from an EMBL/GenBank/DDBJ whole genome shotgun (WGS) entry which is preliminary data.</text>
</comment>
<gene>
    <name evidence="17" type="primary">pssA-1</name>
    <name evidence="17" type="ORF">GCM10010995_11010</name>
</gene>
<evidence type="ECO:0000256" key="9">
    <source>
        <dbReference type="ARBA" id="ARBA00022989"/>
    </source>
</evidence>
<comment type="catalytic activity">
    <reaction evidence="1">
        <text>a CDP-1,2-diacyl-sn-glycerol + L-serine = a 1,2-diacyl-sn-glycero-3-phospho-L-serine + CMP + H(+)</text>
        <dbReference type="Rhea" id="RHEA:16913"/>
        <dbReference type="ChEBI" id="CHEBI:15378"/>
        <dbReference type="ChEBI" id="CHEBI:33384"/>
        <dbReference type="ChEBI" id="CHEBI:57262"/>
        <dbReference type="ChEBI" id="CHEBI:58332"/>
        <dbReference type="ChEBI" id="CHEBI:60377"/>
        <dbReference type="EC" id="2.7.8.8"/>
    </reaction>
</comment>
<protein>
    <recommendedName>
        <fullName evidence="5">CDP-diacylglycerol--serine O-phosphatidyltransferase</fullName>
        <ecNumber evidence="4">2.7.8.8</ecNumber>
    </recommendedName>
    <alternativeName>
        <fullName evidence="14">Phosphatidylserine synthase</fullName>
    </alternativeName>
</protein>
<dbReference type="Gene3D" id="1.20.120.1760">
    <property type="match status" value="1"/>
</dbReference>
<evidence type="ECO:0000256" key="15">
    <source>
        <dbReference type="RuleBase" id="RU003750"/>
    </source>
</evidence>
<evidence type="ECO:0000256" key="5">
    <source>
        <dbReference type="ARBA" id="ARBA00017171"/>
    </source>
</evidence>
<accession>A0A8J3E8Q0</accession>
<feature type="transmembrane region" description="Helical" evidence="16">
    <location>
        <begin position="205"/>
        <end position="222"/>
    </location>
</feature>
<dbReference type="PROSITE" id="PS00379">
    <property type="entry name" value="CDP_ALCOHOL_P_TRANSF"/>
    <property type="match status" value="1"/>
</dbReference>
<dbReference type="AlphaFoldDB" id="A0A8J3E8Q0"/>
<dbReference type="PANTHER" id="PTHR14269">
    <property type="entry name" value="CDP-DIACYLGLYCEROL--GLYCEROL-3-PHOSPHATE 3-PHOSPHATIDYLTRANSFERASE-RELATED"/>
    <property type="match status" value="1"/>
</dbReference>
<evidence type="ECO:0000256" key="3">
    <source>
        <dbReference type="ARBA" id="ARBA00010441"/>
    </source>
</evidence>
<dbReference type="GO" id="GO:0012505">
    <property type="term" value="C:endomembrane system"/>
    <property type="evidence" value="ECO:0007669"/>
    <property type="project" value="UniProtKB-SubCell"/>
</dbReference>
<reference evidence="17" key="1">
    <citation type="journal article" date="2014" name="Int. J. Syst. Evol. Microbiol.">
        <title>Complete genome sequence of Corynebacterium casei LMG S-19264T (=DSM 44701T), isolated from a smear-ripened cheese.</title>
        <authorList>
            <consortium name="US DOE Joint Genome Institute (JGI-PGF)"/>
            <person name="Walter F."/>
            <person name="Albersmeier A."/>
            <person name="Kalinowski J."/>
            <person name="Ruckert C."/>
        </authorList>
    </citation>
    <scope>NUCLEOTIDE SEQUENCE</scope>
    <source>
        <strain evidence="17">CGMCC 1.15758</strain>
    </source>
</reference>
<comment type="similarity">
    <text evidence="3 15">Belongs to the CDP-alcohol phosphatidyltransferase class-I family.</text>
</comment>
<comment type="subcellular location">
    <subcellularLocation>
        <location evidence="2">Endomembrane system</location>
        <topology evidence="2">Multi-pass membrane protein</topology>
    </subcellularLocation>
</comment>
<evidence type="ECO:0000256" key="13">
    <source>
        <dbReference type="ARBA" id="ARBA00023264"/>
    </source>
</evidence>
<evidence type="ECO:0000313" key="17">
    <source>
        <dbReference type="EMBL" id="GGF95565.1"/>
    </source>
</evidence>
<dbReference type="GO" id="GO:0003882">
    <property type="term" value="F:CDP-diacylglycerol-serine O-phosphatidyltransferase activity"/>
    <property type="evidence" value="ECO:0007669"/>
    <property type="project" value="UniProtKB-EC"/>
</dbReference>
<evidence type="ECO:0000256" key="4">
    <source>
        <dbReference type="ARBA" id="ARBA00013174"/>
    </source>
</evidence>
<evidence type="ECO:0000256" key="7">
    <source>
        <dbReference type="ARBA" id="ARBA00022679"/>
    </source>
</evidence>
<evidence type="ECO:0000256" key="1">
    <source>
        <dbReference type="ARBA" id="ARBA00000287"/>
    </source>
</evidence>
<evidence type="ECO:0000256" key="11">
    <source>
        <dbReference type="ARBA" id="ARBA00023136"/>
    </source>
</evidence>
<dbReference type="InterPro" id="IPR050324">
    <property type="entry name" value="CDP-alcohol_PTase-I"/>
</dbReference>
<feature type="transmembrane region" description="Helical" evidence="16">
    <location>
        <begin position="140"/>
        <end position="159"/>
    </location>
</feature>
<dbReference type="NCBIfam" id="TIGR00473">
    <property type="entry name" value="pssA"/>
    <property type="match status" value="1"/>
</dbReference>
<organism evidence="17 18">
    <name type="scientific">Cysteiniphilum litorale</name>
    <dbReference type="NCBI Taxonomy" id="2056700"/>
    <lineage>
        <taxon>Bacteria</taxon>
        <taxon>Pseudomonadati</taxon>
        <taxon>Pseudomonadota</taxon>
        <taxon>Gammaproteobacteria</taxon>
        <taxon>Thiotrichales</taxon>
        <taxon>Fastidiosibacteraceae</taxon>
        <taxon>Cysteiniphilum</taxon>
    </lineage>
</organism>
<evidence type="ECO:0000256" key="8">
    <source>
        <dbReference type="ARBA" id="ARBA00022692"/>
    </source>
</evidence>
<evidence type="ECO:0000256" key="12">
    <source>
        <dbReference type="ARBA" id="ARBA00023209"/>
    </source>
</evidence>
<keyword evidence="6" id="KW-0444">Lipid biosynthesis</keyword>
<dbReference type="Proteomes" id="UP000636949">
    <property type="component" value="Unassembled WGS sequence"/>
</dbReference>
<evidence type="ECO:0000256" key="14">
    <source>
        <dbReference type="ARBA" id="ARBA00032361"/>
    </source>
</evidence>
<name>A0A8J3E8Q0_9GAMM</name>
<reference evidence="17" key="2">
    <citation type="submission" date="2020-09" db="EMBL/GenBank/DDBJ databases">
        <authorList>
            <person name="Sun Q."/>
            <person name="Zhou Y."/>
        </authorList>
    </citation>
    <scope>NUCLEOTIDE SEQUENCE</scope>
    <source>
        <strain evidence="17">CGMCC 1.15758</strain>
    </source>
</reference>
<evidence type="ECO:0000313" key="18">
    <source>
        <dbReference type="Proteomes" id="UP000636949"/>
    </source>
</evidence>
<dbReference type="OrthoDB" id="9777147at2"/>
<dbReference type="PANTHER" id="PTHR14269:SF61">
    <property type="entry name" value="CDP-DIACYLGLYCEROL--SERINE O-PHOSPHATIDYLTRANSFERASE"/>
    <property type="match status" value="1"/>
</dbReference>
<dbReference type="InterPro" id="IPR043130">
    <property type="entry name" value="CDP-OH_PTrfase_TM_dom"/>
</dbReference>
<evidence type="ECO:0000256" key="6">
    <source>
        <dbReference type="ARBA" id="ARBA00022516"/>
    </source>
</evidence>
<keyword evidence="7 15" id="KW-0808">Transferase</keyword>
<keyword evidence="12" id="KW-0594">Phospholipid biosynthesis</keyword>
<proteinExistence type="inferred from homology"/>